<evidence type="ECO:0000256" key="6">
    <source>
        <dbReference type="SAM" id="Phobius"/>
    </source>
</evidence>
<proteinExistence type="inferred from homology"/>
<keyword evidence="5 6" id="KW-0472">Membrane</keyword>
<organism evidence="8 9">
    <name type="scientific">Enteractinococcus helveticum</name>
    <dbReference type="NCBI Taxonomy" id="1837282"/>
    <lineage>
        <taxon>Bacteria</taxon>
        <taxon>Bacillati</taxon>
        <taxon>Actinomycetota</taxon>
        <taxon>Actinomycetes</taxon>
        <taxon>Micrococcales</taxon>
        <taxon>Micrococcaceae</taxon>
    </lineage>
</organism>
<dbReference type="InterPro" id="IPR051790">
    <property type="entry name" value="Cytochrome_c-biogenesis_DsbD"/>
</dbReference>
<dbReference type="PANTHER" id="PTHR31272">
    <property type="entry name" value="CYTOCHROME C-TYPE BIOGENESIS PROTEIN HI_1454-RELATED"/>
    <property type="match status" value="1"/>
</dbReference>
<dbReference type="GO" id="GO:0017004">
    <property type="term" value="P:cytochrome complex assembly"/>
    <property type="evidence" value="ECO:0007669"/>
    <property type="project" value="InterPro"/>
</dbReference>
<feature type="transmembrane region" description="Helical" evidence="6">
    <location>
        <begin position="74"/>
        <end position="96"/>
    </location>
</feature>
<feature type="transmembrane region" description="Helical" evidence="6">
    <location>
        <begin position="117"/>
        <end position="147"/>
    </location>
</feature>
<dbReference type="Pfam" id="PF02683">
    <property type="entry name" value="DsbD_TM"/>
    <property type="match status" value="1"/>
</dbReference>
<evidence type="ECO:0000313" key="8">
    <source>
        <dbReference type="EMBL" id="OAV62374.1"/>
    </source>
</evidence>
<dbReference type="RefSeq" id="WP_043057084.1">
    <property type="nucleotide sequence ID" value="NZ_LXEY01000012.1"/>
</dbReference>
<keyword evidence="3 6" id="KW-0812">Transmembrane</keyword>
<feature type="transmembrane region" description="Helical" evidence="6">
    <location>
        <begin position="6"/>
        <end position="33"/>
    </location>
</feature>
<evidence type="ECO:0000256" key="5">
    <source>
        <dbReference type="ARBA" id="ARBA00023136"/>
    </source>
</evidence>
<comment type="caution">
    <text evidence="8">The sequence shown here is derived from an EMBL/GenBank/DDBJ whole genome shotgun (WGS) entry which is preliminary data.</text>
</comment>
<dbReference type="InterPro" id="IPR003834">
    <property type="entry name" value="Cyt_c_assmbl_TM_dom"/>
</dbReference>
<evidence type="ECO:0000259" key="7">
    <source>
        <dbReference type="Pfam" id="PF02683"/>
    </source>
</evidence>
<protein>
    <submittedName>
        <fullName evidence="8">Cytochrome C biogenesis protein</fullName>
    </submittedName>
</protein>
<dbReference type="GO" id="GO:0016020">
    <property type="term" value="C:membrane"/>
    <property type="evidence" value="ECO:0007669"/>
    <property type="project" value="UniProtKB-SubCell"/>
</dbReference>
<dbReference type="AlphaFoldDB" id="A0A1B7M1C7"/>
<gene>
    <name evidence="8" type="ORF">A6F49_06600</name>
</gene>
<feature type="transmembrane region" description="Helical" evidence="6">
    <location>
        <begin position="196"/>
        <end position="219"/>
    </location>
</feature>
<comment type="subcellular location">
    <subcellularLocation>
        <location evidence="1">Membrane</location>
        <topology evidence="1">Multi-pass membrane protein</topology>
    </subcellularLocation>
</comment>
<keyword evidence="9" id="KW-1185">Reference proteome</keyword>
<accession>A0A1B7M1C7</accession>
<feature type="transmembrane region" description="Helical" evidence="6">
    <location>
        <begin position="45"/>
        <end position="68"/>
    </location>
</feature>
<keyword evidence="4 6" id="KW-1133">Transmembrane helix</keyword>
<name>A0A1B7M1C7_9MICC</name>
<evidence type="ECO:0000256" key="2">
    <source>
        <dbReference type="ARBA" id="ARBA00006143"/>
    </source>
</evidence>
<evidence type="ECO:0000256" key="4">
    <source>
        <dbReference type="ARBA" id="ARBA00022989"/>
    </source>
</evidence>
<sequence length="291" mass="30573">MEISLITAFLGGVLAILSPCGALLLPAFFASVIGRQLRLMLHGGIFYLGLVVTLVPLGLGIGALGNLLTVYRDVLIITTSILLIVLGLAQAAGFGFDMSKMLPGAETLHQRAHQRSGWGRTFLLGAVSGVAGFCAGPILGAILTLALAQGDSLNAGIMLAVYGLGMVAPLTLLAAQWDKLSPRAMSVLRGRGFRFLGRQLHTTSVATGLLIVVVGIIFWTTNGLVSAPSLVPAGIQRGLQSYGSMLANPLLDAVILGALVVIIVTVWAIRRTRNRTKHQDTAQTQKMNRGS</sequence>
<dbReference type="STRING" id="1837282.A6F49_06600"/>
<dbReference type="Proteomes" id="UP000078292">
    <property type="component" value="Unassembled WGS sequence"/>
</dbReference>
<feature type="domain" description="Cytochrome C biogenesis protein transmembrane" evidence="7">
    <location>
        <begin position="5"/>
        <end position="185"/>
    </location>
</feature>
<dbReference type="PANTHER" id="PTHR31272:SF4">
    <property type="entry name" value="CYTOCHROME C-TYPE BIOGENESIS PROTEIN HI_1454-RELATED"/>
    <property type="match status" value="1"/>
</dbReference>
<dbReference type="OrthoDB" id="4332145at2"/>
<reference evidence="8 9" key="1">
    <citation type="submission" date="2016-04" db="EMBL/GenBank/DDBJ databases">
        <title>First whole genome shotgun sequence of the bacterium Enteractinococcus sp. strain UASWS1574.</title>
        <authorList>
            <person name="Crovadore J."/>
            <person name="Chablais R."/>
            <person name="Lefort F."/>
        </authorList>
    </citation>
    <scope>NUCLEOTIDE SEQUENCE [LARGE SCALE GENOMIC DNA]</scope>
    <source>
        <strain evidence="8 9">UASWS1574</strain>
    </source>
</reference>
<comment type="similarity">
    <text evidence="2">Belongs to the DsbD family.</text>
</comment>
<evidence type="ECO:0000313" key="9">
    <source>
        <dbReference type="Proteomes" id="UP000078292"/>
    </source>
</evidence>
<feature type="transmembrane region" description="Helical" evidence="6">
    <location>
        <begin position="250"/>
        <end position="269"/>
    </location>
</feature>
<feature type="transmembrane region" description="Helical" evidence="6">
    <location>
        <begin position="153"/>
        <end position="175"/>
    </location>
</feature>
<evidence type="ECO:0000256" key="1">
    <source>
        <dbReference type="ARBA" id="ARBA00004141"/>
    </source>
</evidence>
<dbReference type="EMBL" id="LXEY01000012">
    <property type="protein sequence ID" value="OAV62374.1"/>
    <property type="molecule type" value="Genomic_DNA"/>
</dbReference>
<evidence type="ECO:0000256" key="3">
    <source>
        <dbReference type="ARBA" id="ARBA00022692"/>
    </source>
</evidence>